<evidence type="ECO:0000313" key="3">
    <source>
        <dbReference type="Proteomes" id="UP000324800"/>
    </source>
</evidence>
<dbReference type="Proteomes" id="UP000324800">
    <property type="component" value="Unassembled WGS sequence"/>
</dbReference>
<sequence length="72" mass="8175">MEEKDIVDVIDYSDLGFHSYLLHYCGCSGTRMLCTVVILFGLLGGEMRRRGLVKGFNLQVQLFVAPRSYRVS</sequence>
<keyword evidence="1" id="KW-1133">Transmembrane helix</keyword>
<gene>
    <name evidence="2" type="ORF">EZS28_023396</name>
</gene>
<organism evidence="2 3">
    <name type="scientific">Streblomastix strix</name>
    <dbReference type="NCBI Taxonomy" id="222440"/>
    <lineage>
        <taxon>Eukaryota</taxon>
        <taxon>Metamonada</taxon>
        <taxon>Preaxostyla</taxon>
        <taxon>Oxymonadida</taxon>
        <taxon>Streblomastigidae</taxon>
        <taxon>Streblomastix</taxon>
    </lineage>
</organism>
<reference evidence="2 3" key="1">
    <citation type="submission" date="2019-03" db="EMBL/GenBank/DDBJ databases">
        <title>Single cell metagenomics reveals metabolic interactions within the superorganism composed of flagellate Streblomastix strix and complex community of Bacteroidetes bacteria on its surface.</title>
        <authorList>
            <person name="Treitli S.C."/>
            <person name="Kolisko M."/>
            <person name="Husnik F."/>
            <person name="Keeling P."/>
            <person name="Hampl V."/>
        </authorList>
    </citation>
    <scope>NUCLEOTIDE SEQUENCE [LARGE SCALE GENOMIC DNA]</scope>
    <source>
        <strain evidence="2">ST1C</strain>
    </source>
</reference>
<name>A0A5J4VFC4_9EUKA</name>
<evidence type="ECO:0008006" key="4">
    <source>
        <dbReference type="Google" id="ProtNLM"/>
    </source>
</evidence>
<proteinExistence type="predicted"/>
<feature type="transmembrane region" description="Helical" evidence="1">
    <location>
        <begin position="20"/>
        <end position="44"/>
    </location>
</feature>
<dbReference type="AlphaFoldDB" id="A0A5J4VFC4"/>
<evidence type="ECO:0000256" key="1">
    <source>
        <dbReference type="SAM" id="Phobius"/>
    </source>
</evidence>
<protein>
    <recommendedName>
        <fullName evidence="4">Transmembrane protein</fullName>
    </recommendedName>
</protein>
<keyword evidence="1" id="KW-0472">Membrane</keyword>
<dbReference type="EMBL" id="SNRW01007538">
    <property type="protein sequence ID" value="KAA6381076.1"/>
    <property type="molecule type" value="Genomic_DNA"/>
</dbReference>
<comment type="caution">
    <text evidence="2">The sequence shown here is derived from an EMBL/GenBank/DDBJ whole genome shotgun (WGS) entry which is preliminary data.</text>
</comment>
<accession>A0A5J4VFC4</accession>
<keyword evidence="1" id="KW-0812">Transmembrane</keyword>
<evidence type="ECO:0000313" key="2">
    <source>
        <dbReference type="EMBL" id="KAA6381076.1"/>
    </source>
</evidence>